<dbReference type="RefSeq" id="WP_089793491.1">
    <property type="nucleotide sequence ID" value="NZ_FOIU01000002.1"/>
</dbReference>
<dbReference type="InterPro" id="IPR050965">
    <property type="entry name" value="UPF0336/Enoyl-CoA_hydratase"/>
</dbReference>
<dbReference type="GO" id="GO:0019171">
    <property type="term" value="F:(3R)-hydroxyacyl-[acyl-carrier-protein] dehydratase activity"/>
    <property type="evidence" value="ECO:0007669"/>
    <property type="project" value="TreeGrafter"/>
</dbReference>
<proteinExistence type="predicted"/>
<dbReference type="Proteomes" id="UP000199469">
    <property type="component" value="Unassembled WGS sequence"/>
</dbReference>
<keyword evidence="3" id="KW-1185">Reference proteome</keyword>
<dbReference type="Gene3D" id="3.10.129.10">
    <property type="entry name" value="Hotdog Thioesterase"/>
    <property type="match status" value="1"/>
</dbReference>
<organism evidence="2 3">
    <name type="scientific">Chryseobacterium wanjuense</name>
    <dbReference type="NCBI Taxonomy" id="356305"/>
    <lineage>
        <taxon>Bacteria</taxon>
        <taxon>Pseudomonadati</taxon>
        <taxon>Bacteroidota</taxon>
        <taxon>Flavobacteriia</taxon>
        <taxon>Flavobacteriales</taxon>
        <taxon>Weeksellaceae</taxon>
        <taxon>Chryseobacterium group</taxon>
        <taxon>Chryseobacterium</taxon>
    </lineage>
</organism>
<dbReference type="PANTHER" id="PTHR43437">
    <property type="entry name" value="HYDROXYACYL-THIOESTER DEHYDRATASE TYPE 2, MITOCHONDRIAL-RELATED"/>
    <property type="match status" value="1"/>
</dbReference>
<name>A0A1I0RJ80_9FLAO</name>
<evidence type="ECO:0000259" key="1">
    <source>
        <dbReference type="Pfam" id="PF01575"/>
    </source>
</evidence>
<reference evidence="3" key="1">
    <citation type="submission" date="2016-10" db="EMBL/GenBank/DDBJ databases">
        <authorList>
            <person name="Varghese N."/>
            <person name="Submissions S."/>
        </authorList>
    </citation>
    <scope>NUCLEOTIDE SEQUENCE [LARGE SCALE GENOMIC DNA]</scope>
    <source>
        <strain evidence="3">DSM 17724</strain>
    </source>
</reference>
<dbReference type="GO" id="GO:0006633">
    <property type="term" value="P:fatty acid biosynthetic process"/>
    <property type="evidence" value="ECO:0007669"/>
    <property type="project" value="TreeGrafter"/>
</dbReference>
<dbReference type="SUPFAM" id="SSF54637">
    <property type="entry name" value="Thioesterase/thiol ester dehydrase-isomerase"/>
    <property type="match status" value="1"/>
</dbReference>
<dbReference type="OrthoDB" id="9801625at2"/>
<dbReference type="PANTHER" id="PTHR43437:SF3">
    <property type="entry name" value="HYDROXYACYL-THIOESTER DEHYDRATASE TYPE 2, MITOCHONDRIAL"/>
    <property type="match status" value="1"/>
</dbReference>
<dbReference type="EMBL" id="FOIU01000002">
    <property type="protein sequence ID" value="SEW40950.1"/>
    <property type="molecule type" value="Genomic_DNA"/>
</dbReference>
<dbReference type="Pfam" id="PF01575">
    <property type="entry name" value="MaoC_dehydratas"/>
    <property type="match status" value="1"/>
</dbReference>
<accession>A0A1I0RJ80</accession>
<dbReference type="AlphaFoldDB" id="A0A1I0RJ80"/>
<evidence type="ECO:0000313" key="2">
    <source>
        <dbReference type="EMBL" id="SEW40950.1"/>
    </source>
</evidence>
<dbReference type="InterPro" id="IPR002539">
    <property type="entry name" value="MaoC-like_dom"/>
</dbReference>
<feature type="domain" description="MaoC-like" evidence="1">
    <location>
        <begin position="11"/>
        <end position="103"/>
    </location>
</feature>
<gene>
    <name evidence="2" type="ORF">SAMN05421841_2754</name>
</gene>
<protein>
    <submittedName>
        <fullName evidence="2">3-oxoacyl-[acyl-carrier protein] reductase</fullName>
    </submittedName>
</protein>
<dbReference type="STRING" id="356305.SAMN05421841_2754"/>
<evidence type="ECO:0000313" key="3">
    <source>
        <dbReference type="Proteomes" id="UP000199469"/>
    </source>
</evidence>
<sequence>MVLQLNQKFQHQFQIDDKIYNGFITVFNDRNALHTNEEFAQNKGFRSKVMHGNILNGFLSFFIGELLPTENVMILSQHINFKNPVYLDDVLNFEAVVDEQSEAVQVNTFKFKFINAENKTVAAGKIQIKELT</sequence>
<dbReference type="InterPro" id="IPR029069">
    <property type="entry name" value="HotDog_dom_sf"/>
</dbReference>